<comment type="subunit">
    <text evidence="23">Homodimer. The monomeric form is inactive while the homodimer is active.</text>
</comment>
<comment type="subcellular location">
    <subcellularLocation>
        <location evidence="2">Endoplasmic reticulum</location>
    </subcellularLocation>
    <subcellularLocation>
        <location evidence="4">Golgi apparatus</location>
    </subcellularLocation>
    <subcellularLocation>
        <location evidence="3">Lysosome</location>
    </subcellularLocation>
    <subcellularLocation>
        <location evidence="1">Membrane</location>
        <topology evidence="1">Multi-pass membrane protein</topology>
    </subcellularLocation>
    <subcellularLocation>
        <location evidence="5">Secreted</location>
    </subcellularLocation>
</comment>
<feature type="transmembrane region" description="Helical" evidence="24">
    <location>
        <begin position="302"/>
        <end position="325"/>
    </location>
</feature>
<keyword evidence="22" id="KW-0458">Lysosome</keyword>
<evidence type="ECO:0000313" key="28">
    <source>
        <dbReference type="Proteomes" id="UP000887574"/>
    </source>
</evidence>
<dbReference type="Gene3D" id="3.40.630.10">
    <property type="entry name" value="Zn peptidases"/>
    <property type="match status" value="1"/>
</dbReference>
<keyword evidence="7" id="KW-0964">Secreted</keyword>
<feature type="signal peptide" evidence="25">
    <location>
        <begin position="1"/>
        <end position="30"/>
    </location>
</feature>
<evidence type="ECO:0000256" key="22">
    <source>
        <dbReference type="ARBA" id="ARBA00023228"/>
    </source>
</evidence>
<evidence type="ECO:0000259" key="26">
    <source>
        <dbReference type="Pfam" id="PF01529"/>
    </source>
</evidence>
<dbReference type="GO" id="GO:0043171">
    <property type="term" value="P:peptide catabolic process"/>
    <property type="evidence" value="ECO:0007669"/>
    <property type="project" value="TreeGrafter"/>
</dbReference>
<evidence type="ECO:0000256" key="2">
    <source>
        <dbReference type="ARBA" id="ARBA00004240"/>
    </source>
</evidence>
<evidence type="ECO:0000256" key="25">
    <source>
        <dbReference type="SAM" id="SignalP"/>
    </source>
</evidence>
<dbReference type="PROSITE" id="PS50216">
    <property type="entry name" value="DHHC"/>
    <property type="match status" value="1"/>
</dbReference>
<evidence type="ECO:0000313" key="29">
    <source>
        <dbReference type="WBParaSite" id="jg22518"/>
    </source>
</evidence>
<dbReference type="PANTHER" id="PTHR12053:SF3">
    <property type="entry name" value="CARBOXYPEPTIDASE Q"/>
    <property type="match status" value="1"/>
</dbReference>
<keyword evidence="16 24" id="KW-1133">Transmembrane helix</keyword>
<dbReference type="Pfam" id="PF01529">
    <property type="entry name" value="DHHC"/>
    <property type="match status" value="1"/>
</dbReference>
<comment type="similarity">
    <text evidence="6">Belongs to the peptidase M28 family.</text>
</comment>
<evidence type="ECO:0000256" key="23">
    <source>
        <dbReference type="ARBA" id="ARBA00025833"/>
    </source>
</evidence>
<dbReference type="GO" id="GO:0005794">
    <property type="term" value="C:Golgi apparatus"/>
    <property type="evidence" value="ECO:0007669"/>
    <property type="project" value="UniProtKB-SubCell"/>
</dbReference>
<organism evidence="28 29">
    <name type="scientific">Ditylenchus dipsaci</name>
    <dbReference type="NCBI Taxonomy" id="166011"/>
    <lineage>
        <taxon>Eukaryota</taxon>
        <taxon>Metazoa</taxon>
        <taxon>Ecdysozoa</taxon>
        <taxon>Nematoda</taxon>
        <taxon>Chromadorea</taxon>
        <taxon>Rhabditida</taxon>
        <taxon>Tylenchina</taxon>
        <taxon>Tylenchomorpha</taxon>
        <taxon>Sphaerularioidea</taxon>
        <taxon>Anguinidae</taxon>
        <taxon>Anguininae</taxon>
        <taxon>Ditylenchus</taxon>
    </lineage>
</organism>
<dbReference type="SUPFAM" id="SSF53187">
    <property type="entry name" value="Zn-dependent exopeptidases"/>
    <property type="match status" value="1"/>
</dbReference>
<dbReference type="InterPro" id="IPR039866">
    <property type="entry name" value="CPQ"/>
</dbReference>
<keyword evidence="8" id="KW-0121">Carboxypeptidase</keyword>
<evidence type="ECO:0000256" key="19">
    <source>
        <dbReference type="ARBA" id="ARBA00023136"/>
    </source>
</evidence>
<dbReference type="GO" id="GO:0005783">
    <property type="term" value="C:endoplasmic reticulum"/>
    <property type="evidence" value="ECO:0007669"/>
    <property type="project" value="UniProtKB-SubCell"/>
</dbReference>
<dbReference type="InterPro" id="IPR007484">
    <property type="entry name" value="Peptidase_M28"/>
</dbReference>
<sequence>MGVCALRFSSLNSFILVLCYLLSIYAHVLGSSPSGSIAKQFKASSHRLIDYLVKGGGKNNGLEWLEPLVDDFGSRHLGSDSLDKAIDFTVKRLIGDGSRIGDDQAVMLEPRKLKLNILAVAGTEPTIVTAEAVVIRDFDQLDSVNVTDKIVVFAQKWLGYGQTSKYRRSAEVVEAKGAVGVLIKSVGPFSLGSPHTGSGSVTFVLSFWHSLFSVGWLIRVLPLLYISSNVYLNIYKMVSVGPNGRRSDLPSIIKPGFKYCHSCCLNSPPRSHHCPICNTCVLRRDHHCSFAAVCVGHFNQRFFIAAIVNLLIISFTCFLWNLSFVSMTMSKLSPIQYWHLMLPHLALVLGFISPYQFFAVFVFVCSMTTVVFVTYLVAAQIFCLYRGQTRIEYLMDIHAYDLGFLNNVRLAMGSRWPLVFFSPFVASPLQSDGISFPVKELQNLVRNYKTVLSLYEKDSTIPALCISLEEAELLERLYLRQKKIVIRIDTKSSVLGNVTSRNTVFEIKGSEFPEEIILLSGHMDSWDVGQGALDDGGGMAAVWQAMTAIRKLAKTDQQFVSRRTIRGVFWTAEEQGLLGAQAYYNAHKNNTAEKFFFVSETDQGAFKPTTYNSQLTFMGSEKHRKRIDEIVRLLNAYGIPLTVAPNRSQGDVMFWASDGVPSANYVSEKGIDYYFYFHHTQADYLSIFKEGDIDYTAAIFGVLAHVLGNMDSLE</sequence>
<keyword evidence="17" id="KW-0333">Golgi apparatus</keyword>
<reference evidence="29" key="1">
    <citation type="submission" date="2022-11" db="UniProtKB">
        <authorList>
            <consortium name="WormBaseParasite"/>
        </authorList>
    </citation>
    <scope>IDENTIFICATION</scope>
</reference>
<evidence type="ECO:0000256" key="6">
    <source>
        <dbReference type="ARBA" id="ARBA00010918"/>
    </source>
</evidence>
<dbReference type="EC" id="2.3.1.225" evidence="24"/>
<dbReference type="GO" id="GO:0046872">
    <property type="term" value="F:metal ion binding"/>
    <property type="evidence" value="ECO:0007669"/>
    <property type="project" value="UniProtKB-KW"/>
</dbReference>
<dbReference type="GO" id="GO:0016020">
    <property type="term" value="C:membrane"/>
    <property type="evidence" value="ECO:0007669"/>
    <property type="project" value="UniProtKB-SubCell"/>
</dbReference>
<protein>
    <recommendedName>
        <fullName evidence="24">Palmitoyltransferase</fullName>
        <ecNumber evidence="24">2.3.1.225</ecNumber>
    </recommendedName>
</protein>
<dbReference type="GO" id="GO:0005615">
    <property type="term" value="C:extracellular space"/>
    <property type="evidence" value="ECO:0007669"/>
    <property type="project" value="TreeGrafter"/>
</dbReference>
<name>A0A915DQP3_9BILA</name>
<feature type="transmembrane region" description="Helical" evidence="24">
    <location>
        <begin position="361"/>
        <end position="385"/>
    </location>
</feature>
<evidence type="ECO:0000256" key="20">
    <source>
        <dbReference type="ARBA" id="ARBA00023145"/>
    </source>
</evidence>
<comment type="similarity">
    <text evidence="24">Belongs to the DHHC palmitoyltransferase family.</text>
</comment>
<keyword evidence="13" id="KW-0378">Hydrolase</keyword>
<keyword evidence="14" id="KW-0256">Endoplasmic reticulum</keyword>
<dbReference type="GO" id="GO:0005764">
    <property type="term" value="C:lysosome"/>
    <property type="evidence" value="ECO:0007669"/>
    <property type="project" value="UniProtKB-SubCell"/>
</dbReference>
<feature type="chain" id="PRO_5036698701" description="Palmitoyltransferase" evidence="25">
    <location>
        <begin position="31"/>
        <end position="714"/>
    </location>
</feature>
<dbReference type="PANTHER" id="PTHR12053">
    <property type="entry name" value="PROTEASE FAMILY M28 PLASMA GLUTAMATE CARBOXYPEPTIDASE-RELATED"/>
    <property type="match status" value="1"/>
</dbReference>
<dbReference type="AlphaFoldDB" id="A0A915DQP3"/>
<keyword evidence="28" id="KW-1185">Reference proteome</keyword>
<keyword evidence="12 25" id="KW-0732">Signal</keyword>
<comment type="catalytic activity">
    <reaction evidence="24">
        <text>L-cysteinyl-[protein] + hexadecanoyl-CoA = S-hexadecanoyl-L-cysteinyl-[protein] + CoA</text>
        <dbReference type="Rhea" id="RHEA:36683"/>
        <dbReference type="Rhea" id="RHEA-COMP:10131"/>
        <dbReference type="Rhea" id="RHEA-COMP:11032"/>
        <dbReference type="ChEBI" id="CHEBI:29950"/>
        <dbReference type="ChEBI" id="CHEBI:57287"/>
        <dbReference type="ChEBI" id="CHEBI:57379"/>
        <dbReference type="ChEBI" id="CHEBI:74151"/>
        <dbReference type="EC" id="2.3.1.225"/>
    </reaction>
</comment>
<evidence type="ECO:0000256" key="4">
    <source>
        <dbReference type="ARBA" id="ARBA00004555"/>
    </source>
</evidence>
<accession>A0A915DQP3</accession>
<evidence type="ECO:0000259" key="27">
    <source>
        <dbReference type="Pfam" id="PF04389"/>
    </source>
</evidence>
<evidence type="ECO:0000256" key="17">
    <source>
        <dbReference type="ARBA" id="ARBA00023034"/>
    </source>
</evidence>
<keyword evidence="9" id="KW-0645">Protease</keyword>
<comment type="domain">
    <text evidence="24">The DHHC domain is required for palmitoyltransferase activity.</text>
</comment>
<evidence type="ECO:0000256" key="18">
    <source>
        <dbReference type="ARBA" id="ARBA00023049"/>
    </source>
</evidence>
<keyword evidence="15" id="KW-0862">Zinc</keyword>
<dbReference type="GO" id="GO:0019706">
    <property type="term" value="F:protein-cysteine S-palmitoyltransferase activity"/>
    <property type="evidence" value="ECO:0007669"/>
    <property type="project" value="UniProtKB-EC"/>
</dbReference>
<keyword evidence="24" id="KW-0012">Acyltransferase</keyword>
<dbReference type="Pfam" id="PF04389">
    <property type="entry name" value="Peptidase_M28"/>
    <property type="match status" value="1"/>
</dbReference>
<feature type="domain" description="Palmitoyltransferase DHHC" evidence="26">
    <location>
        <begin position="257"/>
        <end position="394"/>
    </location>
</feature>
<evidence type="ECO:0000256" key="12">
    <source>
        <dbReference type="ARBA" id="ARBA00022729"/>
    </source>
</evidence>
<evidence type="ECO:0000256" key="8">
    <source>
        <dbReference type="ARBA" id="ARBA00022645"/>
    </source>
</evidence>
<keyword evidence="20" id="KW-0865">Zymogen</keyword>
<evidence type="ECO:0000256" key="14">
    <source>
        <dbReference type="ARBA" id="ARBA00022824"/>
    </source>
</evidence>
<dbReference type="InterPro" id="IPR001594">
    <property type="entry name" value="Palmitoyltrfase_DHHC"/>
</dbReference>
<evidence type="ECO:0000256" key="13">
    <source>
        <dbReference type="ARBA" id="ARBA00022801"/>
    </source>
</evidence>
<dbReference type="GO" id="GO:0070573">
    <property type="term" value="F:metallodipeptidase activity"/>
    <property type="evidence" value="ECO:0007669"/>
    <property type="project" value="InterPro"/>
</dbReference>
<evidence type="ECO:0000256" key="16">
    <source>
        <dbReference type="ARBA" id="ARBA00022989"/>
    </source>
</evidence>
<keyword evidence="21" id="KW-0325">Glycoprotein</keyword>
<evidence type="ECO:0000256" key="3">
    <source>
        <dbReference type="ARBA" id="ARBA00004371"/>
    </source>
</evidence>
<keyword evidence="24" id="KW-0808">Transferase</keyword>
<evidence type="ECO:0000256" key="15">
    <source>
        <dbReference type="ARBA" id="ARBA00022833"/>
    </source>
</evidence>
<evidence type="ECO:0000256" key="10">
    <source>
        <dbReference type="ARBA" id="ARBA00022692"/>
    </source>
</evidence>
<keyword evidence="11" id="KW-0479">Metal-binding</keyword>
<keyword evidence="18" id="KW-0482">Metalloprotease</keyword>
<keyword evidence="10 24" id="KW-0812">Transmembrane</keyword>
<feature type="domain" description="Peptidase M28" evidence="27">
    <location>
        <begin position="502"/>
        <end position="694"/>
    </location>
</feature>
<evidence type="ECO:0000256" key="1">
    <source>
        <dbReference type="ARBA" id="ARBA00004141"/>
    </source>
</evidence>
<dbReference type="GO" id="GO:0004180">
    <property type="term" value="F:carboxypeptidase activity"/>
    <property type="evidence" value="ECO:0007669"/>
    <property type="project" value="UniProtKB-KW"/>
</dbReference>
<keyword evidence="19 24" id="KW-0472">Membrane</keyword>
<evidence type="ECO:0000256" key="11">
    <source>
        <dbReference type="ARBA" id="ARBA00022723"/>
    </source>
</evidence>
<dbReference type="WBParaSite" id="jg22518">
    <property type="protein sequence ID" value="jg22518"/>
    <property type="gene ID" value="jg22518"/>
</dbReference>
<evidence type="ECO:0000256" key="5">
    <source>
        <dbReference type="ARBA" id="ARBA00004613"/>
    </source>
</evidence>
<evidence type="ECO:0000256" key="9">
    <source>
        <dbReference type="ARBA" id="ARBA00022670"/>
    </source>
</evidence>
<proteinExistence type="inferred from homology"/>
<dbReference type="GO" id="GO:0006508">
    <property type="term" value="P:proteolysis"/>
    <property type="evidence" value="ECO:0007669"/>
    <property type="project" value="UniProtKB-KW"/>
</dbReference>
<feature type="transmembrane region" description="Helical" evidence="24">
    <location>
        <begin position="337"/>
        <end position="355"/>
    </location>
</feature>
<evidence type="ECO:0000256" key="21">
    <source>
        <dbReference type="ARBA" id="ARBA00023180"/>
    </source>
</evidence>
<evidence type="ECO:0000256" key="7">
    <source>
        <dbReference type="ARBA" id="ARBA00022525"/>
    </source>
</evidence>
<evidence type="ECO:0000256" key="24">
    <source>
        <dbReference type="RuleBase" id="RU079119"/>
    </source>
</evidence>
<dbReference type="Gene3D" id="3.50.30.30">
    <property type="match status" value="1"/>
</dbReference>
<dbReference type="Proteomes" id="UP000887574">
    <property type="component" value="Unplaced"/>
</dbReference>